<sequence length="358" mass="40881">MCGRFALRLGRDRIRQLPGYNIDVDEWENEEEFVPRYNIAPRTQAPVLRRRGTTDDSELNDSSDKLILQTMKWGLVPHWSKFEDKTLSTTNARAENLVEGGGMWGSLRGSKRCVIPVQGYYEWLTRGKQKLPHFTKRKDEGIMLLAGLYDSAVIEGKHHRRTLWTFTIVTTDANSSFSWLHDRQPVILSSTSAVLSWLEPTNNTWTKQLTQLVQPYSDKNVELDCYQVPQEVGRVGTESETFIEPVKSRKDGIQAMFMKQKEKKTEGKRKRETVEIKDEDKETSKRATTEDGEKFKPGDQVQKPAKKLKSESSSSDIKPTPSSSQSSERKPKPSPTKKKASPQKPTDVKPITAFFSKK</sequence>
<evidence type="ECO:0000256" key="3">
    <source>
        <dbReference type="ARBA" id="ARBA00022763"/>
    </source>
</evidence>
<dbReference type="InterPro" id="IPR036590">
    <property type="entry name" value="SRAP-like"/>
</dbReference>
<evidence type="ECO:0000313" key="10">
    <source>
        <dbReference type="Proteomes" id="UP000559027"/>
    </source>
</evidence>
<dbReference type="GO" id="GO:0016829">
    <property type="term" value="F:lyase activity"/>
    <property type="evidence" value="ECO:0007669"/>
    <property type="project" value="UniProtKB-KW"/>
</dbReference>
<dbReference type="Proteomes" id="UP000559027">
    <property type="component" value="Unassembled WGS sequence"/>
</dbReference>
<name>A0A8H5D4R0_9AGAR</name>
<evidence type="ECO:0000313" key="9">
    <source>
        <dbReference type="EMBL" id="KAF5353475.1"/>
    </source>
</evidence>
<evidence type="ECO:0000256" key="1">
    <source>
        <dbReference type="ARBA" id="ARBA00008136"/>
    </source>
</evidence>
<keyword evidence="7" id="KW-0456">Lyase</keyword>
<evidence type="ECO:0000256" key="6">
    <source>
        <dbReference type="ARBA" id="ARBA00023125"/>
    </source>
</evidence>
<keyword evidence="4" id="KW-0378">Hydrolase</keyword>
<dbReference type="PANTHER" id="PTHR13604:SF0">
    <property type="entry name" value="ABASIC SITE PROCESSING PROTEIN HMCES"/>
    <property type="match status" value="1"/>
</dbReference>
<reference evidence="9 10" key="1">
    <citation type="journal article" date="2020" name="ISME J.">
        <title>Uncovering the hidden diversity of litter-decomposition mechanisms in mushroom-forming fungi.</title>
        <authorList>
            <person name="Floudas D."/>
            <person name="Bentzer J."/>
            <person name="Ahren D."/>
            <person name="Johansson T."/>
            <person name="Persson P."/>
            <person name="Tunlid A."/>
        </authorList>
    </citation>
    <scope>NUCLEOTIDE SEQUENCE [LARGE SCALE GENOMIC DNA]</scope>
    <source>
        <strain evidence="9 10">CBS 146.42</strain>
    </source>
</reference>
<feature type="region of interest" description="Disordered" evidence="8">
    <location>
        <begin position="258"/>
        <end position="358"/>
    </location>
</feature>
<dbReference type="Pfam" id="PF02586">
    <property type="entry name" value="SRAP"/>
    <property type="match status" value="1"/>
</dbReference>
<proteinExistence type="inferred from homology"/>
<dbReference type="Gene3D" id="3.90.1680.10">
    <property type="entry name" value="SOS response associated peptidase-like"/>
    <property type="match status" value="1"/>
</dbReference>
<feature type="compositionally biased region" description="Basic and acidic residues" evidence="8">
    <location>
        <begin position="272"/>
        <end position="297"/>
    </location>
</feature>
<dbReference type="EMBL" id="JAACJO010000010">
    <property type="protein sequence ID" value="KAF5353475.1"/>
    <property type="molecule type" value="Genomic_DNA"/>
</dbReference>
<keyword evidence="6" id="KW-0238">DNA-binding</keyword>
<comment type="similarity">
    <text evidence="1">Belongs to the SOS response-associated peptidase family.</text>
</comment>
<keyword evidence="10" id="KW-1185">Reference proteome</keyword>
<dbReference type="GO" id="GO:0003697">
    <property type="term" value="F:single-stranded DNA binding"/>
    <property type="evidence" value="ECO:0007669"/>
    <property type="project" value="InterPro"/>
</dbReference>
<dbReference type="OrthoDB" id="2111841at2759"/>
<dbReference type="AlphaFoldDB" id="A0A8H5D4R0"/>
<evidence type="ECO:0000256" key="8">
    <source>
        <dbReference type="SAM" id="MobiDB-lite"/>
    </source>
</evidence>
<dbReference type="PANTHER" id="PTHR13604">
    <property type="entry name" value="DC12-RELATED"/>
    <property type="match status" value="1"/>
</dbReference>
<dbReference type="GO" id="GO:0106300">
    <property type="term" value="P:protein-DNA covalent cross-linking repair"/>
    <property type="evidence" value="ECO:0007669"/>
    <property type="project" value="InterPro"/>
</dbReference>
<evidence type="ECO:0000256" key="7">
    <source>
        <dbReference type="ARBA" id="ARBA00023239"/>
    </source>
</evidence>
<organism evidence="9 10">
    <name type="scientific">Leucocoprinus leucothites</name>
    <dbReference type="NCBI Taxonomy" id="201217"/>
    <lineage>
        <taxon>Eukaryota</taxon>
        <taxon>Fungi</taxon>
        <taxon>Dikarya</taxon>
        <taxon>Basidiomycota</taxon>
        <taxon>Agaricomycotina</taxon>
        <taxon>Agaricomycetes</taxon>
        <taxon>Agaricomycetidae</taxon>
        <taxon>Agaricales</taxon>
        <taxon>Agaricineae</taxon>
        <taxon>Agaricaceae</taxon>
        <taxon>Leucocoprinus</taxon>
    </lineage>
</organism>
<accession>A0A8H5D4R0</accession>
<gene>
    <name evidence="9" type="ORF">D9756_008100</name>
</gene>
<evidence type="ECO:0000256" key="4">
    <source>
        <dbReference type="ARBA" id="ARBA00022801"/>
    </source>
</evidence>
<dbReference type="SUPFAM" id="SSF143081">
    <property type="entry name" value="BB1717-like"/>
    <property type="match status" value="1"/>
</dbReference>
<evidence type="ECO:0000256" key="5">
    <source>
        <dbReference type="ARBA" id="ARBA00023124"/>
    </source>
</evidence>
<keyword evidence="5" id="KW-0190">Covalent protein-DNA linkage</keyword>
<dbReference type="InterPro" id="IPR003738">
    <property type="entry name" value="SRAP"/>
</dbReference>
<comment type="caution">
    <text evidence="9">The sequence shown here is derived from an EMBL/GenBank/DDBJ whole genome shotgun (WGS) entry which is preliminary data.</text>
</comment>
<keyword evidence="2" id="KW-0645">Protease</keyword>
<feature type="compositionally biased region" description="Low complexity" evidence="8">
    <location>
        <begin position="311"/>
        <end position="326"/>
    </location>
</feature>
<evidence type="ECO:0000256" key="2">
    <source>
        <dbReference type="ARBA" id="ARBA00022670"/>
    </source>
</evidence>
<protein>
    <recommendedName>
        <fullName evidence="11">DUF159-domain-containing protein</fullName>
    </recommendedName>
</protein>
<keyword evidence="3" id="KW-0227">DNA damage</keyword>
<dbReference type="GO" id="GO:0008233">
    <property type="term" value="F:peptidase activity"/>
    <property type="evidence" value="ECO:0007669"/>
    <property type="project" value="UniProtKB-KW"/>
</dbReference>
<evidence type="ECO:0008006" key="11">
    <source>
        <dbReference type="Google" id="ProtNLM"/>
    </source>
</evidence>
<dbReference type="GO" id="GO:0006508">
    <property type="term" value="P:proteolysis"/>
    <property type="evidence" value="ECO:0007669"/>
    <property type="project" value="UniProtKB-KW"/>
</dbReference>